<evidence type="ECO:0000256" key="2">
    <source>
        <dbReference type="ARBA" id="ARBA00022517"/>
    </source>
</evidence>
<dbReference type="InterPro" id="IPR011961">
    <property type="entry name" value="RimM"/>
</dbReference>
<dbReference type="InterPro" id="IPR036976">
    <property type="entry name" value="RimM_N_sf"/>
</dbReference>
<evidence type="ECO:0000259" key="6">
    <source>
        <dbReference type="Pfam" id="PF01782"/>
    </source>
</evidence>
<keyword evidence="3 5" id="KW-0698">rRNA processing</keyword>
<dbReference type="GO" id="GO:0005737">
    <property type="term" value="C:cytoplasm"/>
    <property type="evidence" value="ECO:0007669"/>
    <property type="project" value="UniProtKB-SubCell"/>
</dbReference>
<dbReference type="Proteomes" id="UP000824014">
    <property type="component" value="Unassembled WGS sequence"/>
</dbReference>
<keyword evidence="4 5" id="KW-0143">Chaperone</keyword>
<keyword evidence="1 5" id="KW-0963">Cytoplasm</keyword>
<dbReference type="SUPFAM" id="SSF50346">
    <property type="entry name" value="PRC-barrel domain"/>
    <property type="match status" value="1"/>
</dbReference>
<comment type="domain">
    <text evidence="5">The PRC barrel domain binds ribosomal protein uS19.</text>
</comment>
<dbReference type="AlphaFoldDB" id="A0A9D2DDM1"/>
<dbReference type="SUPFAM" id="SSF50447">
    <property type="entry name" value="Translation proteins"/>
    <property type="match status" value="1"/>
</dbReference>
<sequence>METLEKVGRVAKPFGREGELILNLFDTFPEDFDMEEPLFAKIDSLAVPLFFDSFEPRGRSGALVRFADFDTDARAAELVGCDLYVRTGAEEETDDAVYMEDLVGFSVTFEGNDLSGTITDYVDSELNPLFEVTVAGKQAYVPAVEELIAALDIERREVEFALPDGLLELYL</sequence>
<reference evidence="8" key="2">
    <citation type="submission" date="2021-04" db="EMBL/GenBank/DDBJ databases">
        <authorList>
            <person name="Gilroy R."/>
        </authorList>
    </citation>
    <scope>NUCLEOTIDE SEQUENCE</scope>
    <source>
        <strain evidence="8">ChiHjej11B10-19426</strain>
    </source>
</reference>
<organism evidence="8 9">
    <name type="scientific">Candidatus Tidjanibacter faecipullorum</name>
    <dbReference type="NCBI Taxonomy" id="2838766"/>
    <lineage>
        <taxon>Bacteria</taxon>
        <taxon>Pseudomonadati</taxon>
        <taxon>Bacteroidota</taxon>
        <taxon>Bacteroidia</taxon>
        <taxon>Bacteroidales</taxon>
        <taxon>Rikenellaceae</taxon>
        <taxon>Tidjanibacter</taxon>
    </lineage>
</organism>
<dbReference type="GO" id="GO:0043022">
    <property type="term" value="F:ribosome binding"/>
    <property type="evidence" value="ECO:0007669"/>
    <property type="project" value="InterPro"/>
</dbReference>
<dbReference type="InterPro" id="IPR011033">
    <property type="entry name" value="PRC_barrel-like_sf"/>
</dbReference>
<comment type="subcellular location">
    <subcellularLocation>
        <location evidence="5">Cytoplasm</location>
    </subcellularLocation>
</comment>
<proteinExistence type="inferred from homology"/>
<dbReference type="Gene3D" id="2.30.30.240">
    <property type="entry name" value="PRC-barrel domain"/>
    <property type="match status" value="1"/>
</dbReference>
<feature type="domain" description="RimM N-terminal" evidence="6">
    <location>
        <begin position="7"/>
        <end position="86"/>
    </location>
</feature>
<comment type="function">
    <text evidence="5">An accessory protein needed during the final step in the assembly of 30S ribosomal subunit, possibly for assembly of the head region. Essential for efficient processing of 16S rRNA. May be needed both before and after RbfA during the maturation of 16S rRNA. It has affinity for free ribosomal 30S subunits but not for 70S ribosomes.</text>
</comment>
<comment type="caution">
    <text evidence="8">The sequence shown here is derived from an EMBL/GenBank/DDBJ whole genome shotgun (WGS) entry which is preliminary data.</text>
</comment>
<dbReference type="GO" id="GO:0005840">
    <property type="term" value="C:ribosome"/>
    <property type="evidence" value="ECO:0007669"/>
    <property type="project" value="InterPro"/>
</dbReference>
<evidence type="ECO:0000256" key="1">
    <source>
        <dbReference type="ARBA" id="ARBA00022490"/>
    </source>
</evidence>
<dbReference type="NCBIfam" id="TIGR02273">
    <property type="entry name" value="16S_RimM"/>
    <property type="match status" value="1"/>
</dbReference>
<dbReference type="PANTHER" id="PTHR33692">
    <property type="entry name" value="RIBOSOME MATURATION FACTOR RIMM"/>
    <property type="match status" value="1"/>
</dbReference>
<dbReference type="InterPro" id="IPR002676">
    <property type="entry name" value="RimM_N"/>
</dbReference>
<accession>A0A9D2DDM1</accession>
<dbReference type="GO" id="GO:0042274">
    <property type="term" value="P:ribosomal small subunit biogenesis"/>
    <property type="evidence" value="ECO:0007669"/>
    <property type="project" value="UniProtKB-UniRule"/>
</dbReference>
<evidence type="ECO:0000313" key="9">
    <source>
        <dbReference type="Proteomes" id="UP000824014"/>
    </source>
</evidence>
<dbReference type="PANTHER" id="PTHR33692:SF1">
    <property type="entry name" value="RIBOSOME MATURATION FACTOR RIMM"/>
    <property type="match status" value="1"/>
</dbReference>
<dbReference type="Pfam" id="PF24986">
    <property type="entry name" value="PRC_RimM"/>
    <property type="match status" value="1"/>
</dbReference>
<dbReference type="InterPro" id="IPR009000">
    <property type="entry name" value="Transl_B-barrel_sf"/>
</dbReference>
<dbReference type="HAMAP" id="MF_00014">
    <property type="entry name" value="Ribosome_mat_RimM"/>
    <property type="match status" value="1"/>
</dbReference>
<evidence type="ECO:0000256" key="5">
    <source>
        <dbReference type="HAMAP-Rule" id="MF_00014"/>
    </source>
</evidence>
<gene>
    <name evidence="5 8" type="primary">rimM</name>
    <name evidence="8" type="ORF">H9816_03710</name>
</gene>
<dbReference type="Pfam" id="PF01782">
    <property type="entry name" value="RimM"/>
    <property type="match status" value="1"/>
</dbReference>
<protein>
    <recommendedName>
        <fullName evidence="5">Ribosome maturation factor RimM</fullName>
    </recommendedName>
</protein>
<comment type="similarity">
    <text evidence="5">Belongs to the RimM family.</text>
</comment>
<dbReference type="Gene3D" id="2.40.30.60">
    <property type="entry name" value="RimM"/>
    <property type="match status" value="1"/>
</dbReference>
<dbReference type="GO" id="GO:0006364">
    <property type="term" value="P:rRNA processing"/>
    <property type="evidence" value="ECO:0007669"/>
    <property type="project" value="UniProtKB-UniRule"/>
</dbReference>
<evidence type="ECO:0000256" key="4">
    <source>
        <dbReference type="ARBA" id="ARBA00023186"/>
    </source>
</evidence>
<evidence type="ECO:0000256" key="3">
    <source>
        <dbReference type="ARBA" id="ARBA00022552"/>
    </source>
</evidence>
<comment type="subunit">
    <text evidence="5">Binds ribosomal protein uS19.</text>
</comment>
<reference evidence="8" key="1">
    <citation type="journal article" date="2021" name="PeerJ">
        <title>Extensive microbial diversity within the chicken gut microbiome revealed by metagenomics and culture.</title>
        <authorList>
            <person name="Gilroy R."/>
            <person name="Ravi A."/>
            <person name="Getino M."/>
            <person name="Pursley I."/>
            <person name="Horton D.L."/>
            <person name="Alikhan N.F."/>
            <person name="Baker D."/>
            <person name="Gharbi K."/>
            <person name="Hall N."/>
            <person name="Watson M."/>
            <person name="Adriaenssens E.M."/>
            <person name="Foster-Nyarko E."/>
            <person name="Jarju S."/>
            <person name="Secka A."/>
            <person name="Antonio M."/>
            <person name="Oren A."/>
            <person name="Chaudhuri R.R."/>
            <person name="La Ragione R."/>
            <person name="Hildebrand F."/>
            <person name="Pallen M.J."/>
        </authorList>
    </citation>
    <scope>NUCLEOTIDE SEQUENCE</scope>
    <source>
        <strain evidence="8">ChiHjej11B10-19426</strain>
    </source>
</reference>
<evidence type="ECO:0000313" key="8">
    <source>
        <dbReference type="EMBL" id="HIZ15003.1"/>
    </source>
</evidence>
<keyword evidence="2 5" id="KW-0690">Ribosome biogenesis</keyword>
<evidence type="ECO:0000259" key="7">
    <source>
        <dbReference type="Pfam" id="PF24986"/>
    </source>
</evidence>
<name>A0A9D2DDM1_9BACT</name>
<dbReference type="EMBL" id="DXCC01000010">
    <property type="protein sequence ID" value="HIZ15003.1"/>
    <property type="molecule type" value="Genomic_DNA"/>
</dbReference>
<feature type="domain" description="Ribosome maturation factor RimM PRC barrel" evidence="7">
    <location>
        <begin position="100"/>
        <end position="166"/>
    </location>
</feature>
<dbReference type="InterPro" id="IPR056792">
    <property type="entry name" value="PRC_RimM"/>
</dbReference>